<accession>A0A814IZB4</accession>
<dbReference type="SUPFAM" id="SSF56176">
    <property type="entry name" value="FAD-binding/transporter-associated domain-like"/>
    <property type="match status" value="1"/>
</dbReference>
<feature type="repeat" description="ANK" evidence="1">
    <location>
        <begin position="48"/>
        <end position="80"/>
    </location>
</feature>
<gene>
    <name evidence="3" type="ORF">IZO911_LOCUS19331</name>
</gene>
<evidence type="ECO:0000259" key="2">
    <source>
        <dbReference type="Pfam" id="PF08031"/>
    </source>
</evidence>
<evidence type="ECO:0000256" key="1">
    <source>
        <dbReference type="PROSITE-ProRule" id="PRU00023"/>
    </source>
</evidence>
<dbReference type="InterPro" id="IPR016169">
    <property type="entry name" value="FAD-bd_PCMH_sub2"/>
</dbReference>
<dbReference type="GO" id="GO:0016491">
    <property type="term" value="F:oxidoreductase activity"/>
    <property type="evidence" value="ECO:0007669"/>
    <property type="project" value="InterPro"/>
</dbReference>
<feature type="domain" description="Berberine/berberine-like" evidence="2">
    <location>
        <begin position="621"/>
        <end position="664"/>
    </location>
</feature>
<dbReference type="Pfam" id="PF00023">
    <property type="entry name" value="Ank"/>
    <property type="match status" value="1"/>
</dbReference>
<dbReference type="PROSITE" id="PS50297">
    <property type="entry name" value="ANK_REP_REGION"/>
    <property type="match status" value="1"/>
</dbReference>
<dbReference type="Gene3D" id="3.40.462.20">
    <property type="match status" value="1"/>
</dbReference>
<comment type="caution">
    <text evidence="3">The sequence shown here is derived from an EMBL/GenBank/DDBJ whole genome shotgun (WGS) entry which is preliminary data.</text>
</comment>
<dbReference type="InterPro" id="IPR036770">
    <property type="entry name" value="Ankyrin_rpt-contain_sf"/>
</dbReference>
<proteinExistence type="predicted"/>
<dbReference type="SUPFAM" id="SSF48403">
    <property type="entry name" value="Ankyrin repeat"/>
    <property type="match status" value="1"/>
</dbReference>
<dbReference type="PROSITE" id="PS50088">
    <property type="entry name" value="ANK_REPEAT"/>
    <property type="match status" value="1"/>
</dbReference>
<dbReference type="Gene3D" id="3.30.465.10">
    <property type="match status" value="1"/>
</dbReference>
<evidence type="ECO:0000313" key="4">
    <source>
        <dbReference type="Proteomes" id="UP000663860"/>
    </source>
</evidence>
<protein>
    <recommendedName>
        <fullName evidence="2">Berberine/berberine-like domain-containing protein</fullName>
    </recommendedName>
</protein>
<organism evidence="3 4">
    <name type="scientific">Adineta steineri</name>
    <dbReference type="NCBI Taxonomy" id="433720"/>
    <lineage>
        <taxon>Eukaryota</taxon>
        <taxon>Metazoa</taxon>
        <taxon>Spiralia</taxon>
        <taxon>Gnathifera</taxon>
        <taxon>Rotifera</taxon>
        <taxon>Eurotatoria</taxon>
        <taxon>Bdelloidea</taxon>
        <taxon>Adinetida</taxon>
        <taxon>Adinetidae</taxon>
        <taxon>Adineta</taxon>
    </lineage>
</organism>
<keyword evidence="1" id="KW-0040">ANK repeat</keyword>
<dbReference type="InterPro" id="IPR012951">
    <property type="entry name" value="BBE"/>
</dbReference>
<name>A0A814IZB4_9BILA</name>
<reference evidence="3" key="1">
    <citation type="submission" date="2021-02" db="EMBL/GenBank/DDBJ databases">
        <authorList>
            <person name="Nowell W R."/>
        </authorList>
    </citation>
    <scope>NUCLEOTIDE SEQUENCE</scope>
</reference>
<dbReference type="InterPro" id="IPR002110">
    <property type="entry name" value="Ankyrin_rpt"/>
</dbReference>
<evidence type="ECO:0000313" key="3">
    <source>
        <dbReference type="EMBL" id="CAF1032504.1"/>
    </source>
</evidence>
<dbReference type="PANTHER" id="PTHR32448">
    <property type="entry name" value="OS08G0158400 PROTEIN"/>
    <property type="match status" value="1"/>
</dbReference>
<sequence length="665" mass="75396">MLPSLLIDNSNIIDLLYNLCKENEIEKVQDMLPCIGNINIINKIQSTTGSTCLHVACYYGHRDMAKILLDYGALHSIRNLRHNLTPFEECYREDIKELFLEQTKLYLNNFDYDHLTSVSCSSGYIPAPSGICVNIQIDFNNCGSIGYVCSSNYTSCSAGVCSTVPAVQLVGGIGVFSSLPIDDAVAHVHLPLSITMYNYSTPNVTISSNGIVCLGGCSDTYNNGNLPESSISPPTAFGYWSDLFIQSHTSQNIYYGVDGIAPNRTTTFEFYTTHFGNNNQYYHFQIVFYENMPNIVKYIYFQASDGGVSATIGVQKSSSGPSITYSVDRANSVTRLAGHALGGGYGLLSRLHGLLSDNVLEMKAVNAHGELLTINETHEPDLYWALRGGGGGSFVIVTEFKIRLVKAPSLTTQYSLVWHPNASKLVIQRYQLLMFNNTIFNLSNDLFLSMNVNHLEIRISIIYFGIELDVVKRTVALFLETLPTPNETKLHSEDWLTFVYDGLGLGNSNVDHRHLLLKNSTMSTYCFKAKHLFFDKPLSGHSLDQFLNRIALGIGELYITFNPWDGYMHTIPIDKTAFPHRRYKFGIQLMIYCNDTNSEKRQMKWLNEIYSTIYRDSTKHSYINYVDRDVENWMDSYYNTHQQRLHNLKYIYDKNNRFYFEKTIK</sequence>
<dbReference type="SMART" id="SM00248">
    <property type="entry name" value="ANK"/>
    <property type="match status" value="1"/>
</dbReference>
<dbReference type="EMBL" id="CAJNOE010000192">
    <property type="protein sequence ID" value="CAF1032504.1"/>
    <property type="molecule type" value="Genomic_DNA"/>
</dbReference>
<dbReference type="Pfam" id="PF08031">
    <property type="entry name" value="BBE"/>
    <property type="match status" value="1"/>
</dbReference>
<dbReference type="InterPro" id="IPR036318">
    <property type="entry name" value="FAD-bd_PCMH-like_sf"/>
</dbReference>
<dbReference type="AlphaFoldDB" id="A0A814IZB4"/>
<dbReference type="Gene3D" id="1.25.40.20">
    <property type="entry name" value="Ankyrin repeat-containing domain"/>
    <property type="match status" value="1"/>
</dbReference>
<dbReference type="GO" id="GO:0050660">
    <property type="term" value="F:flavin adenine dinucleotide binding"/>
    <property type="evidence" value="ECO:0007669"/>
    <property type="project" value="InterPro"/>
</dbReference>
<dbReference type="Proteomes" id="UP000663860">
    <property type="component" value="Unassembled WGS sequence"/>
</dbReference>